<gene>
    <name evidence="2" type="ORF">HU230_23450</name>
</gene>
<reference evidence="2" key="1">
    <citation type="submission" date="2020-06" db="EMBL/GenBank/DDBJ databases">
        <title>Whole Genome Sequence of Bradyrhizobium sp. Strain 66S1MB.</title>
        <authorList>
            <person name="Bromfield E."/>
            <person name="Cloutier S."/>
        </authorList>
    </citation>
    <scope>NUCLEOTIDE SEQUENCE</scope>
    <source>
        <strain evidence="2">66S1MB</strain>
    </source>
</reference>
<comment type="caution">
    <text evidence="2">The sequence shown here is derived from an EMBL/GenBank/DDBJ whole genome shotgun (WGS) entry which is preliminary data.</text>
</comment>
<proteinExistence type="predicted"/>
<dbReference type="EMBL" id="JABWSX010000001">
    <property type="protein sequence ID" value="NVL08661.1"/>
    <property type="molecule type" value="Genomic_DNA"/>
</dbReference>
<evidence type="ECO:0000256" key="1">
    <source>
        <dbReference type="SAM" id="Phobius"/>
    </source>
</evidence>
<organism evidence="2">
    <name type="scientific">Bradyrhizobium quebecense</name>
    <dbReference type="NCBI Taxonomy" id="2748629"/>
    <lineage>
        <taxon>Bacteria</taxon>
        <taxon>Pseudomonadati</taxon>
        <taxon>Pseudomonadota</taxon>
        <taxon>Alphaproteobacteria</taxon>
        <taxon>Hyphomicrobiales</taxon>
        <taxon>Nitrobacteraceae</taxon>
        <taxon>Bradyrhizobium</taxon>
    </lineage>
</organism>
<sequence length="45" mass="4732">MPAERFAIIVILSSAIALFGALALIGSVTHKDRTIVAARTVLVQP</sequence>
<keyword evidence="1" id="KW-1133">Transmembrane helix</keyword>
<evidence type="ECO:0000313" key="2">
    <source>
        <dbReference type="EMBL" id="NVL08661.1"/>
    </source>
</evidence>
<feature type="transmembrane region" description="Helical" evidence="1">
    <location>
        <begin position="6"/>
        <end position="25"/>
    </location>
</feature>
<keyword evidence="1" id="KW-0472">Membrane</keyword>
<name>A0A973WQM3_9BRAD</name>
<accession>A0A973WQM3</accession>
<dbReference type="RefSeq" id="WP_176532144.1">
    <property type="nucleotide sequence ID" value="NZ_CP088022.1"/>
</dbReference>
<keyword evidence="1" id="KW-0812">Transmembrane</keyword>
<protein>
    <submittedName>
        <fullName evidence="2">Uncharacterized protein</fullName>
    </submittedName>
</protein>
<dbReference type="AlphaFoldDB" id="A0A973WQM3"/>